<keyword evidence="3" id="KW-1185">Reference proteome</keyword>
<proteinExistence type="predicted"/>
<evidence type="ECO:0000313" key="3">
    <source>
        <dbReference type="Proteomes" id="UP001162162"/>
    </source>
</evidence>
<evidence type="ECO:0000256" key="1">
    <source>
        <dbReference type="SAM" id="MobiDB-lite"/>
    </source>
</evidence>
<dbReference type="Proteomes" id="UP001162162">
    <property type="component" value="Unassembled WGS sequence"/>
</dbReference>
<evidence type="ECO:0000313" key="2">
    <source>
        <dbReference type="EMBL" id="KAJ8962638.1"/>
    </source>
</evidence>
<dbReference type="EMBL" id="JAPWTK010000002">
    <property type="protein sequence ID" value="KAJ8962638.1"/>
    <property type="molecule type" value="Genomic_DNA"/>
</dbReference>
<feature type="compositionally biased region" description="Polar residues" evidence="1">
    <location>
        <begin position="31"/>
        <end position="57"/>
    </location>
</feature>
<protein>
    <submittedName>
        <fullName evidence="2">Uncharacterized protein</fullName>
    </submittedName>
</protein>
<accession>A0AAV8ZFZ2</accession>
<reference evidence="2" key="1">
    <citation type="journal article" date="2023" name="Insect Mol. Biol.">
        <title>Genome sequencing provides insights into the evolution of gene families encoding plant cell wall-degrading enzymes in longhorned beetles.</title>
        <authorList>
            <person name="Shin N.R."/>
            <person name="Okamura Y."/>
            <person name="Kirsch R."/>
            <person name="Pauchet Y."/>
        </authorList>
    </citation>
    <scope>NUCLEOTIDE SEQUENCE</scope>
    <source>
        <strain evidence="2">AMC_N1</strain>
    </source>
</reference>
<feature type="compositionally biased region" description="Low complexity" evidence="1">
    <location>
        <begin position="58"/>
        <end position="88"/>
    </location>
</feature>
<name>A0AAV8ZFZ2_9CUCU</name>
<comment type="caution">
    <text evidence="2">The sequence shown here is derived from an EMBL/GenBank/DDBJ whole genome shotgun (WGS) entry which is preliminary data.</text>
</comment>
<dbReference type="AlphaFoldDB" id="A0AAV8ZFZ2"/>
<feature type="region of interest" description="Disordered" evidence="1">
    <location>
        <begin position="1"/>
        <end position="104"/>
    </location>
</feature>
<sequence>MTVKALTPPSSSSKESESESEEVEKPKAVETQNGQEASQLKSSDIIKTQTKSGSNTETSSNLSVATTTSNNSAANNSSSEHSSSKSATRNVKECHSRKINAAKS</sequence>
<gene>
    <name evidence="2" type="ORF">NQ318_001031</name>
</gene>
<organism evidence="2 3">
    <name type="scientific">Aromia moschata</name>
    <dbReference type="NCBI Taxonomy" id="1265417"/>
    <lineage>
        <taxon>Eukaryota</taxon>
        <taxon>Metazoa</taxon>
        <taxon>Ecdysozoa</taxon>
        <taxon>Arthropoda</taxon>
        <taxon>Hexapoda</taxon>
        <taxon>Insecta</taxon>
        <taxon>Pterygota</taxon>
        <taxon>Neoptera</taxon>
        <taxon>Endopterygota</taxon>
        <taxon>Coleoptera</taxon>
        <taxon>Polyphaga</taxon>
        <taxon>Cucujiformia</taxon>
        <taxon>Chrysomeloidea</taxon>
        <taxon>Cerambycidae</taxon>
        <taxon>Cerambycinae</taxon>
        <taxon>Callichromatini</taxon>
        <taxon>Aromia</taxon>
    </lineage>
</organism>